<evidence type="ECO:0000256" key="11">
    <source>
        <dbReference type="ARBA" id="ARBA00022840"/>
    </source>
</evidence>
<keyword evidence="12 19" id="KW-1133">Transmembrane helix</keyword>
<evidence type="ECO:0000256" key="9">
    <source>
        <dbReference type="ARBA" id="ARBA00022741"/>
    </source>
</evidence>
<dbReference type="Pfam" id="PF00672">
    <property type="entry name" value="HAMP"/>
    <property type="match status" value="1"/>
</dbReference>
<dbReference type="Gene3D" id="3.40.50.2300">
    <property type="match status" value="1"/>
</dbReference>
<dbReference type="CDD" id="cd06225">
    <property type="entry name" value="HAMP"/>
    <property type="match status" value="1"/>
</dbReference>
<dbReference type="CDD" id="cd00082">
    <property type="entry name" value="HisKA"/>
    <property type="match status" value="1"/>
</dbReference>
<dbReference type="InterPro" id="IPR005467">
    <property type="entry name" value="His_kinase_dom"/>
</dbReference>
<dbReference type="SMART" id="SM00388">
    <property type="entry name" value="HisKA"/>
    <property type="match status" value="1"/>
</dbReference>
<dbReference type="SMART" id="SM00304">
    <property type="entry name" value="HAMP"/>
    <property type="match status" value="1"/>
</dbReference>
<evidence type="ECO:0000256" key="16">
    <source>
        <dbReference type="ARBA" id="ARBA00074306"/>
    </source>
</evidence>
<dbReference type="SMART" id="SM00448">
    <property type="entry name" value="REC"/>
    <property type="match status" value="1"/>
</dbReference>
<reference evidence="23 24" key="1">
    <citation type="journal article" date="2015" name="Genome Announc.">
        <title>Draft Genome Sequence of the Terrestrial Cyanobacterium Scytonema millei VB511283, Isolated from Eastern India.</title>
        <authorList>
            <person name="Sen D."/>
            <person name="Chandrababunaidu M.M."/>
            <person name="Singh D."/>
            <person name="Sanghi N."/>
            <person name="Ghorai A."/>
            <person name="Mishra G.P."/>
            <person name="Madduluri M."/>
            <person name="Adhikary S.P."/>
            <person name="Tripathy S."/>
        </authorList>
    </citation>
    <scope>NUCLEOTIDE SEQUENCE [LARGE SCALE GENOMIC DNA]</scope>
    <source>
        <strain evidence="23 24">VB511283</strain>
    </source>
</reference>
<feature type="domain" description="Histidine kinase" evidence="20">
    <location>
        <begin position="461"/>
        <end position="682"/>
    </location>
</feature>
<feature type="coiled-coil region" evidence="18">
    <location>
        <begin position="413"/>
        <end position="447"/>
    </location>
</feature>
<dbReference type="Pfam" id="PF02518">
    <property type="entry name" value="HATPase_c"/>
    <property type="match status" value="1"/>
</dbReference>
<keyword evidence="24" id="KW-1185">Reference proteome</keyword>
<keyword evidence="11" id="KW-0067">ATP-binding</keyword>
<dbReference type="CDD" id="cd12913">
    <property type="entry name" value="PDC1_MCP_like"/>
    <property type="match status" value="1"/>
</dbReference>
<comment type="caution">
    <text evidence="23">The sequence shown here is derived from an EMBL/GenBank/DDBJ whole genome shotgun (WGS) entry which is preliminary data.</text>
</comment>
<evidence type="ECO:0000259" key="21">
    <source>
        <dbReference type="PROSITE" id="PS50110"/>
    </source>
</evidence>
<keyword evidence="9" id="KW-0547">Nucleotide-binding</keyword>
<evidence type="ECO:0000256" key="2">
    <source>
        <dbReference type="ARBA" id="ARBA00004651"/>
    </source>
</evidence>
<protein>
    <recommendedName>
        <fullName evidence="16">Circadian input-output histidine kinase CikA</fullName>
        <ecNumber evidence="4">2.7.13.3</ecNumber>
    </recommendedName>
</protein>
<dbReference type="PROSITE" id="PS50109">
    <property type="entry name" value="HIS_KIN"/>
    <property type="match status" value="1"/>
</dbReference>
<dbReference type="GO" id="GO:0000155">
    <property type="term" value="F:phosphorelay sensor kinase activity"/>
    <property type="evidence" value="ECO:0007669"/>
    <property type="project" value="InterPro"/>
</dbReference>
<dbReference type="InterPro" id="IPR036097">
    <property type="entry name" value="HisK_dim/P_sf"/>
</dbReference>
<sequence>MRTSVTTNSKKLPLRLILVVPFVLQIFAAVGLVGYFSFRNSQQAINDLAYQLMTKASHLVNRHLDTYLATPHQINQINADAVELGHLNLQNYPKLGHYFWKQLQVFNVGYISYATVKGEFAAAGYYKNPKEAVIDEVSSATKGKDYIYATDSRGNRTKLIKILPGYDPRSESVFQDTARTGKPTWSQVYAWDEDPDILSVAAGYPIYNKNKALLGVISVDLRLTQIGDFLRRIHVSQSGKILIVERNGLVVGSSSSEPPYKIMHGKAQRLNFLNSRDRLIQSTARYLQTKFDSLKQIQHSQQLEYTLGGNRQFVQVTPWRDRYGLDWLVVVVVPEADFMAQINANTRTTILLCLGALAIATAIGIYTSRWITQPILKLSRASQEIAAGNLEQTVTVKGIQELDILTKSFHQMAGQLRESFAALEKTNQALEQRVSERTLQLQLAKEAADTANQAKSEFLANMSHELRTPLNGILGYAQILQRSSRMAEQEHKGLNIIAQCGNHLLTLINDILDLSKIEARKMELYPIEFHFPAFLQGVVEIFSVRAEQKKIAFIYSLEGEIPTGICADEKRLRQVLINLLGNAIKFTEYGEVKFIVKSRKLENINYQVRFQIEDTGVGMTTEQLTKIFLPFEQVGDNKYQAQGSGLGLAITQKIVSLMKSNIQVSSQIGKGSIFWFDLELTETTRWLDIARLRSQGKIVGFHGNKQRILVVDDRWENRSVIVSLLEPLGFEIVEAENGREGLEKADKFYPDLIITDLLMPLMNGFEMLQRIRASEQLSGIIAIASSASVFETNQYRSLTAGADEFLPKPVQAEILLEMLRSHLNLTWIYEQQENQIVSSIQNYAIQHHQIGLPPEEILTQLYELVKKGDLDKILTVAYQLERLNGKYLYFAQEIIQLTESFQVKKLRQILQKYIEN</sequence>
<evidence type="ECO:0000259" key="20">
    <source>
        <dbReference type="PROSITE" id="PS50109"/>
    </source>
</evidence>
<keyword evidence="15" id="KW-0131">Cell cycle</keyword>
<dbReference type="OrthoDB" id="9809348at2"/>
<evidence type="ECO:0000256" key="5">
    <source>
        <dbReference type="ARBA" id="ARBA00022475"/>
    </source>
</evidence>
<dbReference type="InterPro" id="IPR003661">
    <property type="entry name" value="HisK_dim/P_dom"/>
</dbReference>
<keyword evidence="13" id="KW-0902">Two-component regulatory system</keyword>
<evidence type="ECO:0000256" key="14">
    <source>
        <dbReference type="ARBA" id="ARBA00023136"/>
    </source>
</evidence>
<comment type="catalytic activity">
    <reaction evidence="1">
        <text>ATP + protein L-histidine = ADP + protein N-phospho-L-histidine.</text>
        <dbReference type="EC" id="2.7.13.3"/>
    </reaction>
</comment>
<dbReference type="Gene3D" id="1.10.287.130">
    <property type="match status" value="1"/>
</dbReference>
<dbReference type="Pfam" id="PF00072">
    <property type="entry name" value="Response_reg"/>
    <property type="match status" value="1"/>
</dbReference>
<evidence type="ECO:0000256" key="3">
    <source>
        <dbReference type="ARBA" id="ARBA00006402"/>
    </source>
</evidence>
<keyword evidence="8 19" id="KW-0812">Transmembrane</keyword>
<dbReference type="SUPFAM" id="SSF47384">
    <property type="entry name" value="Homodimeric domain of signal transducing histidine kinase"/>
    <property type="match status" value="1"/>
</dbReference>
<gene>
    <name evidence="23" type="ORF">QH73_0005610</name>
</gene>
<evidence type="ECO:0000256" key="15">
    <source>
        <dbReference type="ARBA" id="ARBA00023306"/>
    </source>
</evidence>
<dbReference type="EMBL" id="JTJC03000001">
    <property type="protein sequence ID" value="NHC34142.1"/>
    <property type="molecule type" value="Genomic_DNA"/>
</dbReference>
<dbReference type="InterPro" id="IPR003660">
    <property type="entry name" value="HAMP_dom"/>
</dbReference>
<dbReference type="PRINTS" id="PR00344">
    <property type="entry name" value="BCTRLSENSOR"/>
</dbReference>
<dbReference type="Proteomes" id="UP000031532">
    <property type="component" value="Unassembled WGS sequence"/>
</dbReference>
<keyword evidence="7" id="KW-0808">Transferase</keyword>
<dbReference type="CDD" id="cd17546">
    <property type="entry name" value="REC_hyHK_CKI1_RcsC-like"/>
    <property type="match status" value="1"/>
</dbReference>
<evidence type="ECO:0000259" key="22">
    <source>
        <dbReference type="PROSITE" id="PS50885"/>
    </source>
</evidence>
<feature type="modified residue" description="4-aspartylphosphate" evidence="17">
    <location>
        <position position="756"/>
    </location>
</feature>
<keyword evidence="10" id="KW-0418">Kinase</keyword>
<dbReference type="InterPro" id="IPR036890">
    <property type="entry name" value="HATPase_C_sf"/>
</dbReference>
<dbReference type="SMART" id="SM00387">
    <property type="entry name" value="HATPase_c"/>
    <property type="match status" value="1"/>
</dbReference>
<dbReference type="GO" id="GO:0009927">
    <property type="term" value="F:histidine phosphotransfer kinase activity"/>
    <property type="evidence" value="ECO:0007669"/>
    <property type="project" value="TreeGrafter"/>
</dbReference>
<feature type="domain" description="HAMP" evidence="22">
    <location>
        <begin position="369"/>
        <end position="421"/>
    </location>
</feature>
<dbReference type="Gene3D" id="3.30.450.20">
    <property type="entry name" value="PAS domain"/>
    <property type="match status" value="1"/>
</dbReference>
<feature type="domain" description="Response regulatory" evidence="21">
    <location>
        <begin position="707"/>
        <end position="823"/>
    </location>
</feature>
<dbReference type="Pfam" id="PF00512">
    <property type="entry name" value="HisKA"/>
    <property type="match status" value="1"/>
</dbReference>
<keyword evidence="14 19" id="KW-0472">Membrane</keyword>
<dbReference type="PANTHER" id="PTHR43047">
    <property type="entry name" value="TWO-COMPONENT HISTIDINE PROTEIN KINASE"/>
    <property type="match status" value="1"/>
</dbReference>
<dbReference type="InterPro" id="IPR033479">
    <property type="entry name" value="dCache_1"/>
</dbReference>
<name>A0A9X5I431_9CYAN</name>
<dbReference type="Gene3D" id="6.10.340.10">
    <property type="match status" value="1"/>
</dbReference>
<dbReference type="GO" id="GO:0005886">
    <property type="term" value="C:plasma membrane"/>
    <property type="evidence" value="ECO:0007669"/>
    <property type="project" value="UniProtKB-SubCell"/>
</dbReference>
<evidence type="ECO:0000256" key="18">
    <source>
        <dbReference type="SAM" id="Coils"/>
    </source>
</evidence>
<dbReference type="SUPFAM" id="SSF158472">
    <property type="entry name" value="HAMP domain-like"/>
    <property type="match status" value="1"/>
</dbReference>
<evidence type="ECO:0000256" key="7">
    <source>
        <dbReference type="ARBA" id="ARBA00022679"/>
    </source>
</evidence>
<evidence type="ECO:0000256" key="12">
    <source>
        <dbReference type="ARBA" id="ARBA00022989"/>
    </source>
</evidence>
<dbReference type="PANTHER" id="PTHR43047:SF72">
    <property type="entry name" value="OSMOSENSING HISTIDINE PROTEIN KINASE SLN1"/>
    <property type="match status" value="1"/>
</dbReference>
<dbReference type="AlphaFoldDB" id="A0A9X5I431"/>
<comment type="similarity">
    <text evidence="3">In the N-terminal section; belongs to the phytochrome family.</text>
</comment>
<dbReference type="FunFam" id="1.10.287.130:FF:000038">
    <property type="entry name" value="Sensory transduction histidine kinase"/>
    <property type="match status" value="1"/>
</dbReference>
<proteinExistence type="inferred from homology"/>
<keyword evidence="5" id="KW-1003">Cell membrane</keyword>
<dbReference type="InterPro" id="IPR011006">
    <property type="entry name" value="CheY-like_superfamily"/>
</dbReference>
<dbReference type="GO" id="GO:0005524">
    <property type="term" value="F:ATP binding"/>
    <property type="evidence" value="ECO:0007669"/>
    <property type="project" value="UniProtKB-KW"/>
</dbReference>
<feature type="transmembrane region" description="Helical" evidence="19">
    <location>
        <begin position="12"/>
        <end position="38"/>
    </location>
</feature>
<dbReference type="SUPFAM" id="SSF55874">
    <property type="entry name" value="ATPase domain of HSP90 chaperone/DNA topoisomerase II/histidine kinase"/>
    <property type="match status" value="1"/>
</dbReference>
<evidence type="ECO:0000256" key="1">
    <source>
        <dbReference type="ARBA" id="ARBA00000085"/>
    </source>
</evidence>
<comment type="subcellular location">
    <subcellularLocation>
        <location evidence="2">Cell membrane</location>
        <topology evidence="2">Multi-pass membrane protein</topology>
    </subcellularLocation>
</comment>
<organism evidence="23 24">
    <name type="scientific">Scytonema millei VB511283</name>
    <dbReference type="NCBI Taxonomy" id="1245923"/>
    <lineage>
        <taxon>Bacteria</taxon>
        <taxon>Bacillati</taxon>
        <taxon>Cyanobacteriota</taxon>
        <taxon>Cyanophyceae</taxon>
        <taxon>Nostocales</taxon>
        <taxon>Scytonemataceae</taxon>
        <taxon>Scytonema</taxon>
    </lineage>
</organism>
<keyword evidence="6 17" id="KW-0597">Phosphoprotein</keyword>
<dbReference type="Pfam" id="PF02743">
    <property type="entry name" value="dCache_1"/>
    <property type="match status" value="1"/>
</dbReference>
<dbReference type="CDD" id="cd16922">
    <property type="entry name" value="HATPase_EvgS-ArcB-TorS-like"/>
    <property type="match status" value="1"/>
</dbReference>
<dbReference type="Gene3D" id="3.30.565.10">
    <property type="entry name" value="Histidine kinase-like ATPase, C-terminal domain"/>
    <property type="match status" value="1"/>
</dbReference>
<evidence type="ECO:0000313" key="24">
    <source>
        <dbReference type="Proteomes" id="UP000031532"/>
    </source>
</evidence>
<evidence type="ECO:0000256" key="4">
    <source>
        <dbReference type="ARBA" id="ARBA00012438"/>
    </source>
</evidence>
<evidence type="ECO:0000256" key="8">
    <source>
        <dbReference type="ARBA" id="ARBA00022692"/>
    </source>
</evidence>
<dbReference type="InterPro" id="IPR004358">
    <property type="entry name" value="Sig_transdc_His_kin-like_C"/>
</dbReference>
<dbReference type="SUPFAM" id="SSF52172">
    <property type="entry name" value="CheY-like"/>
    <property type="match status" value="1"/>
</dbReference>
<accession>A0A9X5I431</accession>
<evidence type="ECO:0000256" key="10">
    <source>
        <dbReference type="ARBA" id="ARBA00022777"/>
    </source>
</evidence>
<dbReference type="PROSITE" id="PS50110">
    <property type="entry name" value="RESPONSE_REGULATORY"/>
    <property type="match status" value="1"/>
</dbReference>
<evidence type="ECO:0000256" key="19">
    <source>
        <dbReference type="SAM" id="Phobius"/>
    </source>
</evidence>
<keyword evidence="18" id="KW-0175">Coiled coil</keyword>
<dbReference type="FunFam" id="3.30.565.10:FF:000010">
    <property type="entry name" value="Sensor histidine kinase RcsC"/>
    <property type="match status" value="1"/>
</dbReference>
<evidence type="ECO:0000256" key="17">
    <source>
        <dbReference type="PROSITE-ProRule" id="PRU00169"/>
    </source>
</evidence>
<evidence type="ECO:0000256" key="13">
    <source>
        <dbReference type="ARBA" id="ARBA00023012"/>
    </source>
</evidence>
<dbReference type="InterPro" id="IPR001789">
    <property type="entry name" value="Sig_transdc_resp-reg_receiver"/>
</dbReference>
<evidence type="ECO:0000256" key="6">
    <source>
        <dbReference type="ARBA" id="ARBA00022553"/>
    </source>
</evidence>
<evidence type="ECO:0000313" key="23">
    <source>
        <dbReference type="EMBL" id="NHC34142.1"/>
    </source>
</evidence>
<dbReference type="PROSITE" id="PS50885">
    <property type="entry name" value="HAMP"/>
    <property type="match status" value="1"/>
</dbReference>
<dbReference type="InterPro" id="IPR003594">
    <property type="entry name" value="HATPase_dom"/>
</dbReference>
<dbReference type="EC" id="2.7.13.3" evidence="4"/>
<feature type="transmembrane region" description="Helical" evidence="19">
    <location>
        <begin position="349"/>
        <end position="371"/>
    </location>
</feature>